<evidence type="ECO:0000256" key="1">
    <source>
        <dbReference type="ARBA" id="ARBA00004162"/>
    </source>
</evidence>
<dbReference type="EMBL" id="CP158568">
    <property type="protein sequence ID" value="XBY46058.1"/>
    <property type="molecule type" value="Genomic_DNA"/>
</dbReference>
<dbReference type="GO" id="GO:0022857">
    <property type="term" value="F:transmembrane transporter activity"/>
    <property type="evidence" value="ECO:0007669"/>
    <property type="project" value="InterPro"/>
</dbReference>
<dbReference type="AlphaFoldDB" id="A0AAU7XE27"/>
<dbReference type="Pfam" id="PF02472">
    <property type="entry name" value="ExbD"/>
    <property type="match status" value="1"/>
</dbReference>
<protein>
    <submittedName>
        <fullName evidence="10">Biopolymer transporter ExbD</fullName>
    </submittedName>
</protein>
<dbReference type="InterPro" id="IPR003400">
    <property type="entry name" value="ExbD"/>
</dbReference>
<evidence type="ECO:0000256" key="5">
    <source>
        <dbReference type="ARBA" id="ARBA00022989"/>
    </source>
</evidence>
<keyword evidence="6 9" id="KW-0472">Membrane</keyword>
<sequence>MTPSDPSSGRGGFRPLADINVTPLVDVMLVLLVVFMITAPLLASGLKLDLPAAAVAKPLDPKKPIPLSVAKDGRIAVGTDPVTLDTLVDKVRAAAGGDPAATIQLRGDRKRRSATSSP</sequence>
<keyword evidence="5 9" id="KW-1133">Transmembrane helix</keyword>
<accession>A0AAU7XE27</accession>
<feature type="compositionally biased region" description="Basic residues" evidence="8">
    <location>
        <begin position="108"/>
        <end position="118"/>
    </location>
</feature>
<keyword evidence="7" id="KW-0813">Transport</keyword>
<keyword evidence="4 7" id="KW-0812">Transmembrane</keyword>
<evidence type="ECO:0000256" key="4">
    <source>
        <dbReference type="ARBA" id="ARBA00022692"/>
    </source>
</evidence>
<dbReference type="RefSeq" id="WP_407051155.1">
    <property type="nucleotide sequence ID" value="NZ_CP158568.1"/>
</dbReference>
<evidence type="ECO:0000313" key="10">
    <source>
        <dbReference type="EMBL" id="XBY46058.1"/>
    </source>
</evidence>
<dbReference type="PANTHER" id="PTHR30558">
    <property type="entry name" value="EXBD MEMBRANE COMPONENT OF PMF-DRIVEN MACROMOLECULE IMPORT SYSTEM"/>
    <property type="match status" value="1"/>
</dbReference>
<evidence type="ECO:0000256" key="7">
    <source>
        <dbReference type="RuleBase" id="RU003879"/>
    </source>
</evidence>
<comment type="similarity">
    <text evidence="2 7">Belongs to the ExbD/TolR family.</text>
</comment>
<keyword evidence="7" id="KW-0653">Protein transport</keyword>
<comment type="subcellular location">
    <subcellularLocation>
        <location evidence="1">Cell membrane</location>
        <topology evidence="1">Single-pass membrane protein</topology>
    </subcellularLocation>
    <subcellularLocation>
        <location evidence="7">Cell membrane</location>
        <topology evidence="7">Single-pass type II membrane protein</topology>
    </subcellularLocation>
</comment>
<dbReference type="GO" id="GO:0015031">
    <property type="term" value="P:protein transport"/>
    <property type="evidence" value="ECO:0007669"/>
    <property type="project" value="UniProtKB-KW"/>
</dbReference>
<name>A0AAU7XE27_9HYPH</name>
<evidence type="ECO:0000256" key="3">
    <source>
        <dbReference type="ARBA" id="ARBA00022475"/>
    </source>
</evidence>
<feature type="transmembrane region" description="Helical" evidence="9">
    <location>
        <begin position="20"/>
        <end position="43"/>
    </location>
</feature>
<evidence type="ECO:0000256" key="8">
    <source>
        <dbReference type="SAM" id="MobiDB-lite"/>
    </source>
</evidence>
<feature type="region of interest" description="Disordered" evidence="8">
    <location>
        <begin position="99"/>
        <end position="118"/>
    </location>
</feature>
<organism evidence="10">
    <name type="scientific">Methyloraptor flagellatus</name>
    <dbReference type="NCBI Taxonomy" id="3162530"/>
    <lineage>
        <taxon>Bacteria</taxon>
        <taxon>Pseudomonadati</taxon>
        <taxon>Pseudomonadota</taxon>
        <taxon>Alphaproteobacteria</taxon>
        <taxon>Hyphomicrobiales</taxon>
        <taxon>Ancalomicrobiaceae</taxon>
        <taxon>Methyloraptor</taxon>
    </lineage>
</organism>
<dbReference type="PANTHER" id="PTHR30558:SF7">
    <property type="entry name" value="TOL-PAL SYSTEM PROTEIN TOLR"/>
    <property type="match status" value="1"/>
</dbReference>
<keyword evidence="3" id="KW-1003">Cell membrane</keyword>
<dbReference type="Gene3D" id="3.30.420.270">
    <property type="match status" value="1"/>
</dbReference>
<evidence type="ECO:0000256" key="6">
    <source>
        <dbReference type="ARBA" id="ARBA00023136"/>
    </source>
</evidence>
<reference evidence="10" key="1">
    <citation type="submission" date="2024-06" db="EMBL/GenBank/DDBJ databases">
        <title>Methylostella associata gen. nov., sp. nov., a novel Ancalomicrobiaceae-affiliated facultatively methylotrophic bacteria that feed on methanotrophs of the genus Methylococcus.</title>
        <authorList>
            <person name="Saltykova V."/>
            <person name="Danilova O.V."/>
            <person name="Oshkin I.Y."/>
            <person name="Belova S.E."/>
            <person name="Pimenov N.V."/>
            <person name="Dedysh S.N."/>
        </authorList>
    </citation>
    <scope>NUCLEOTIDE SEQUENCE</scope>
    <source>
        <strain evidence="10">S20</strain>
    </source>
</reference>
<dbReference type="GO" id="GO:0005886">
    <property type="term" value="C:plasma membrane"/>
    <property type="evidence" value="ECO:0007669"/>
    <property type="project" value="UniProtKB-SubCell"/>
</dbReference>
<gene>
    <name evidence="10" type="ORF">ABS361_07445</name>
</gene>
<evidence type="ECO:0000256" key="9">
    <source>
        <dbReference type="SAM" id="Phobius"/>
    </source>
</evidence>
<proteinExistence type="inferred from homology"/>
<evidence type="ECO:0000256" key="2">
    <source>
        <dbReference type="ARBA" id="ARBA00005811"/>
    </source>
</evidence>
<dbReference type="KEGG" id="mflg:ABS361_07445"/>